<proteinExistence type="predicted"/>
<dbReference type="InterPro" id="IPR006614">
    <property type="entry name" value="Peroxin/Ferlin"/>
</dbReference>
<accession>A0AAV2Z8W9</accession>
<dbReference type="GO" id="GO:0046872">
    <property type="term" value="F:metal ion binding"/>
    <property type="evidence" value="ECO:0007669"/>
    <property type="project" value="UniProtKB-KW"/>
</dbReference>
<protein>
    <recommendedName>
        <fullName evidence="3">C2 domain-containing protein</fullName>
    </recommendedName>
</protein>
<dbReference type="Gene3D" id="2.60.40.150">
    <property type="entry name" value="C2 domain"/>
    <property type="match status" value="2"/>
</dbReference>
<feature type="domain" description="C2" evidence="3">
    <location>
        <begin position="143"/>
        <end position="267"/>
    </location>
</feature>
<evidence type="ECO:0000256" key="2">
    <source>
        <dbReference type="ARBA" id="ARBA00022837"/>
    </source>
</evidence>
<dbReference type="PANTHER" id="PTHR45911">
    <property type="entry name" value="C2 DOMAIN-CONTAINING PROTEIN"/>
    <property type="match status" value="1"/>
</dbReference>
<dbReference type="InterPro" id="IPR000008">
    <property type="entry name" value="C2_dom"/>
</dbReference>
<keyword evidence="1" id="KW-0479">Metal-binding</keyword>
<feature type="non-terminal residue" evidence="4">
    <location>
        <position position="1"/>
    </location>
</feature>
<dbReference type="PANTHER" id="PTHR45911:SF7">
    <property type="entry name" value="C2 DOMAIN-CONTAINING PROTEIN"/>
    <property type="match status" value="1"/>
</dbReference>
<comment type="caution">
    <text evidence="4">The sequence shown here is derived from an EMBL/GenBank/DDBJ whole genome shotgun (WGS) entry which is preliminary data.</text>
</comment>
<dbReference type="EMBL" id="DAKRPA010000043">
    <property type="protein sequence ID" value="DBA01713.1"/>
    <property type="molecule type" value="Genomic_DNA"/>
</dbReference>
<dbReference type="GO" id="GO:0016020">
    <property type="term" value="C:membrane"/>
    <property type="evidence" value="ECO:0007669"/>
    <property type="project" value="InterPro"/>
</dbReference>
<dbReference type="Proteomes" id="UP001146120">
    <property type="component" value="Unassembled WGS sequence"/>
</dbReference>
<evidence type="ECO:0000259" key="3">
    <source>
        <dbReference type="PROSITE" id="PS50004"/>
    </source>
</evidence>
<keyword evidence="5" id="KW-1185">Reference proteome</keyword>
<evidence type="ECO:0000313" key="4">
    <source>
        <dbReference type="EMBL" id="DBA01713.1"/>
    </source>
</evidence>
<dbReference type="SMART" id="SM00239">
    <property type="entry name" value="C2"/>
    <property type="match status" value="2"/>
</dbReference>
<dbReference type="InterPro" id="IPR035892">
    <property type="entry name" value="C2_domain_sf"/>
</dbReference>
<feature type="domain" description="C2" evidence="3">
    <location>
        <begin position="1"/>
        <end position="120"/>
    </location>
</feature>
<dbReference type="SMART" id="SM00694">
    <property type="entry name" value="DysFC"/>
    <property type="match status" value="1"/>
</dbReference>
<name>A0AAV2Z8W9_9STRA</name>
<keyword evidence="2" id="KW-0106">Calcium</keyword>
<organism evidence="4 5">
    <name type="scientific">Lagenidium giganteum</name>
    <dbReference type="NCBI Taxonomy" id="4803"/>
    <lineage>
        <taxon>Eukaryota</taxon>
        <taxon>Sar</taxon>
        <taxon>Stramenopiles</taxon>
        <taxon>Oomycota</taxon>
        <taxon>Peronosporomycetes</taxon>
        <taxon>Pythiales</taxon>
        <taxon>Pythiaceae</taxon>
    </lineage>
</organism>
<sequence length="415" mass="46602">SPDASKRTSHFALKMYKLTVSLVKAVDLVAADSIVMGGQSDPYVIFKVGSVTKKSSIIKQDLNPEWDPAELFQFDVENPEDSVLEVTVMDYDRIGADDLIGTTNIALAPFVDQDSSDVLMYEVDIPERFASQKRKSSLLLEIAHPPAHHALNRQPQHRDMHTLDITLVKATGLAASDFGAFGFGGKSDPYVIFKVGSKTHKSSMIKSNLNPVWSPPEKFRFKVDNPRDACLEIKVFDFDMIGADDLIGSKNLALAPFVEGRKAELMSYELEVPDCYSKQKCTSSLFLEISLVSDDSIDLVLELYENQYYHIVKQWCYDMQGDANHRRRWSQVNDSNVTSDSFEEVAPKVPATHSAEGWTLDVSQGDENGWMYAINFQGPWQKDMTTLAKVRRRKWINKCKPSRPGARIPNGTYTA</sequence>
<dbReference type="PROSITE" id="PS50004">
    <property type="entry name" value="C2"/>
    <property type="match status" value="2"/>
</dbReference>
<reference evidence="4" key="1">
    <citation type="submission" date="2022-11" db="EMBL/GenBank/DDBJ databases">
        <authorList>
            <person name="Morgan W.R."/>
            <person name="Tartar A."/>
        </authorList>
    </citation>
    <scope>NUCLEOTIDE SEQUENCE</scope>
    <source>
        <strain evidence="4">ARSEF 373</strain>
    </source>
</reference>
<gene>
    <name evidence="4" type="ORF">N0F65_010364</name>
</gene>
<reference evidence="4" key="2">
    <citation type="journal article" date="2023" name="Microbiol Resour">
        <title>Decontamination and Annotation of the Draft Genome Sequence of the Oomycete Lagenidium giganteum ARSEF 373.</title>
        <authorList>
            <person name="Morgan W.R."/>
            <person name="Tartar A."/>
        </authorList>
    </citation>
    <scope>NUCLEOTIDE SEQUENCE</scope>
    <source>
        <strain evidence="4">ARSEF 373</strain>
    </source>
</reference>
<dbReference type="SUPFAM" id="SSF49562">
    <property type="entry name" value="C2 domain (Calcium/lipid-binding domain, CaLB)"/>
    <property type="match status" value="2"/>
</dbReference>
<evidence type="ECO:0000313" key="5">
    <source>
        <dbReference type="Proteomes" id="UP001146120"/>
    </source>
</evidence>
<dbReference type="Pfam" id="PF00168">
    <property type="entry name" value="C2"/>
    <property type="match status" value="2"/>
</dbReference>
<dbReference type="CDD" id="cd00030">
    <property type="entry name" value="C2"/>
    <property type="match status" value="2"/>
</dbReference>
<evidence type="ECO:0000256" key="1">
    <source>
        <dbReference type="ARBA" id="ARBA00022723"/>
    </source>
</evidence>
<dbReference type="AlphaFoldDB" id="A0AAV2Z8W9"/>